<protein>
    <recommendedName>
        <fullName evidence="7">Protein prenyltransferase alpha subunit repeat-containing protein 1</fullName>
    </recommendedName>
</protein>
<gene>
    <name evidence="5" type="ORF">SNE40_011934</name>
</gene>
<evidence type="ECO:0000313" key="5">
    <source>
        <dbReference type="EMBL" id="KAK6179617.1"/>
    </source>
</evidence>
<keyword evidence="3" id="KW-0808">Transferase</keyword>
<evidence type="ECO:0008006" key="7">
    <source>
        <dbReference type="Google" id="ProtNLM"/>
    </source>
</evidence>
<evidence type="ECO:0000256" key="4">
    <source>
        <dbReference type="ARBA" id="ARBA00022737"/>
    </source>
</evidence>
<comment type="similarity">
    <text evidence="1">Belongs to the protein prenyltransferase subunit alpha family.</text>
</comment>
<keyword evidence="4" id="KW-0677">Repeat</keyword>
<dbReference type="Pfam" id="PF01239">
    <property type="entry name" value="PPTA"/>
    <property type="match status" value="4"/>
</dbReference>
<dbReference type="Gene3D" id="1.25.40.120">
    <property type="entry name" value="Protein prenylyltransferase"/>
    <property type="match status" value="2"/>
</dbReference>
<evidence type="ECO:0000256" key="3">
    <source>
        <dbReference type="ARBA" id="ARBA00022679"/>
    </source>
</evidence>
<keyword evidence="2" id="KW-0637">Prenyltransferase</keyword>
<accession>A0AAN8JMH0</accession>
<organism evidence="5 6">
    <name type="scientific">Patella caerulea</name>
    <name type="common">Rayed Mediterranean limpet</name>
    <dbReference type="NCBI Taxonomy" id="87958"/>
    <lineage>
        <taxon>Eukaryota</taxon>
        <taxon>Metazoa</taxon>
        <taxon>Spiralia</taxon>
        <taxon>Lophotrochozoa</taxon>
        <taxon>Mollusca</taxon>
        <taxon>Gastropoda</taxon>
        <taxon>Patellogastropoda</taxon>
        <taxon>Patelloidea</taxon>
        <taxon>Patellidae</taxon>
        <taxon>Patella</taxon>
    </lineage>
</organism>
<evidence type="ECO:0000256" key="1">
    <source>
        <dbReference type="ARBA" id="ARBA00006734"/>
    </source>
</evidence>
<dbReference type="SUPFAM" id="SSF48439">
    <property type="entry name" value="Protein prenylyltransferase"/>
    <property type="match status" value="1"/>
</dbReference>
<evidence type="ECO:0000256" key="2">
    <source>
        <dbReference type="ARBA" id="ARBA00022602"/>
    </source>
</evidence>
<dbReference type="Proteomes" id="UP001347796">
    <property type="component" value="Unassembled WGS sequence"/>
</dbReference>
<reference evidence="5 6" key="1">
    <citation type="submission" date="2024-01" db="EMBL/GenBank/DDBJ databases">
        <title>The genome of the rayed Mediterranean limpet Patella caerulea (Linnaeus, 1758).</title>
        <authorList>
            <person name="Anh-Thu Weber A."/>
            <person name="Halstead-Nussloch G."/>
        </authorList>
    </citation>
    <scope>NUCLEOTIDE SEQUENCE [LARGE SCALE GENOMIC DNA]</scope>
    <source>
        <strain evidence="5">AATW-2023a</strain>
        <tissue evidence="5">Whole specimen</tissue>
    </source>
</reference>
<dbReference type="AlphaFoldDB" id="A0AAN8JMH0"/>
<name>A0AAN8JMH0_PATCE</name>
<comment type="caution">
    <text evidence="5">The sequence shown here is derived from an EMBL/GenBank/DDBJ whole genome shotgun (WGS) entry which is preliminary data.</text>
</comment>
<keyword evidence="6" id="KW-1185">Reference proteome</keyword>
<dbReference type="InterPro" id="IPR002088">
    <property type="entry name" value="Prenyl_trans_a"/>
</dbReference>
<dbReference type="PANTHER" id="PTHR11129:SF3">
    <property type="entry name" value="PROTEIN PRENYLTRANSFERASE ALPHA SUBUNIT REPEAT-CONTAINING PROTEIN 1"/>
    <property type="match status" value="1"/>
</dbReference>
<sequence length="388" mass="45410">MIVKLLFFYFYSDEYDVIPVTEPVHNKSPLVVIEHKLGVELWCIPILYQYAYDKLLSWRARDGTEKFLEPGEVCNLCRAVLLVNPECYTVWNIRKECVENGDLTVDEDLKLGELILTKHPKSPETFIHRRWLLQRLLNKSLLSSNDSNHSNSSVESSELLVGVDGISVNFLPTNQNTCSNNHILPKQIDRNLHRTVHHEFDICLRAAEHYACNYNAWSHRIWLIQAAFNSAVQVLLSEFRTTVTWFTQHVSDHCGFHYRQFLLKSLINQSQAVSCKFHVDVNDLLNQEFDKTTDLIGTYPGHEALWYHRKFVLHQIIDEIKTKKDQLRETLSKDNGIDLKRSRVESERQQLLEKELNLVSNKELLSCDKRECELANRYIVWIKRMLSL</sequence>
<proteinExistence type="inferred from homology"/>
<dbReference type="PROSITE" id="PS51147">
    <property type="entry name" value="PFTA"/>
    <property type="match status" value="2"/>
</dbReference>
<dbReference type="GO" id="GO:0005737">
    <property type="term" value="C:cytoplasm"/>
    <property type="evidence" value="ECO:0007669"/>
    <property type="project" value="TreeGrafter"/>
</dbReference>
<dbReference type="PANTHER" id="PTHR11129">
    <property type="entry name" value="PROTEIN FARNESYLTRANSFERASE ALPHA SUBUNIT/RAB GERANYLGERANYL TRANSFERASE ALPHA SUBUNIT"/>
    <property type="match status" value="1"/>
</dbReference>
<dbReference type="GO" id="GO:0008318">
    <property type="term" value="F:protein prenyltransferase activity"/>
    <property type="evidence" value="ECO:0007669"/>
    <property type="project" value="InterPro"/>
</dbReference>
<dbReference type="EMBL" id="JAZGQO010000008">
    <property type="protein sequence ID" value="KAK6179617.1"/>
    <property type="molecule type" value="Genomic_DNA"/>
</dbReference>
<evidence type="ECO:0000313" key="6">
    <source>
        <dbReference type="Proteomes" id="UP001347796"/>
    </source>
</evidence>